<evidence type="ECO:0000313" key="2">
    <source>
        <dbReference type="EMBL" id="TRY62550.1"/>
    </source>
</evidence>
<gene>
    <name evidence="2" type="ORF">TCAL_16578</name>
</gene>
<feature type="compositionally biased region" description="Pro residues" evidence="1">
    <location>
        <begin position="18"/>
        <end position="27"/>
    </location>
</feature>
<protein>
    <submittedName>
        <fullName evidence="2">Uncharacterized protein</fullName>
    </submittedName>
</protein>
<proteinExistence type="predicted"/>
<name>A0A553NAU0_TIGCA</name>
<organism evidence="2 3">
    <name type="scientific">Tigriopus californicus</name>
    <name type="common">Marine copepod</name>
    <dbReference type="NCBI Taxonomy" id="6832"/>
    <lineage>
        <taxon>Eukaryota</taxon>
        <taxon>Metazoa</taxon>
        <taxon>Ecdysozoa</taxon>
        <taxon>Arthropoda</taxon>
        <taxon>Crustacea</taxon>
        <taxon>Multicrustacea</taxon>
        <taxon>Hexanauplia</taxon>
        <taxon>Copepoda</taxon>
        <taxon>Harpacticoida</taxon>
        <taxon>Harpacticidae</taxon>
        <taxon>Tigriopus</taxon>
    </lineage>
</organism>
<dbReference type="EMBL" id="VCGU01000458">
    <property type="protein sequence ID" value="TRY62550.1"/>
    <property type="molecule type" value="Genomic_DNA"/>
</dbReference>
<accession>A0A553NAU0</accession>
<dbReference type="Proteomes" id="UP000318571">
    <property type="component" value="Chromosome 10"/>
</dbReference>
<evidence type="ECO:0000256" key="1">
    <source>
        <dbReference type="SAM" id="MobiDB-lite"/>
    </source>
</evidence>
<comment type="caution">
    <text evidence="2">The sequence shown here is derived from an EMBL/GenBank/DDBJ whole genome shotgun (WGS) entry which is preliminary data.</text>
</comment>
<sequence>MGSACCKKKSPPEISSGPQPPRQPSPEPVKTNGVHDSQSSPLTRRETPTREILFSGITLSARNALRHLEVFGEEYVREKFESNFHVYHMSWIDQRYDWFLTHDEIPKNLNETLDQSWISACSPQESLPQMKQFLERIKLVLSQIAKDLTEVEDRYAELFAEGAHKIPSRNPLGPEFIPQGIMEVGHTSFRYHRDWFLYRDSRNILEYVIALSEYFKNHYSS</sequence>
<feature type="region of interest" description="Disordered" evidence="1">
    <location>
        <begin position="1"/>
        <end position="47"/>
    </location>
</feature>
<evidence type="ECO:0000313" key="3">
    <source>
        <dbReference type="Proteomes" id="UP000318571"/>
    </source>
</evidence>
<reference evidence="2 3" key="1">
    <citation type="journal article" date="2018" name="Nat. Ecol. Evol.">
        <title>Genomic signatures of mitonuclear coevolution across populations of Tigriopus californicus.</title>
        <authorList>
            <person name="Barreto F.S."/>
            <person name="Watson E.T."/>
            <person name="Lima T.G."/>
            <person name="Willett C.S."/>
            <person name="Edmands S."/>
            <person name="Li W."/>
            <person name="Burton R.S."/>
        </authorList>
    </citation>
    <scope>NUCLEOTIDE SEQUENCE [LARGE SCALE GENOMIC DNA]</scope>
    <source>
        <strain evidence="2 3">San Diego</strain>
    </source>
</reference>
<keyword evidence="3" id="KW-1185">Reference proteome</keyword>
<dbReference type="AlphaFoldDB" id="A0A553NAU0"/>